<keyword evidence="2" id="KW-1185">Reference proteome</keyword>
<sequence length="288" mass="31830">MADGLSNIAASVKQRLLNKAREEERAFDVLLIRFALERLLYRLSLSQYRDRYILKGGMLVTLWLEGGARETRDADFLGFGEADEETLKQIFAEIMAVPAEDGLVFDTDALTATAIREDMEYGGIRLRTSAYLERTRIPVVLDIGFGDALADAAHRIDYPSLLDMDRSSIRAYPPASVIAEKFQAIVALGLANGRMKDFHDLWAIPKMVPINSDVLDAAIAATFARRSTEVPANRPPGLSEDMAADPAARRRWFAYGESLELTGVDFGEVLDDAWALLGPSCERLNNGA</sequence>
<dbReference type="GO" id="GO:0016740">
    <property type="term" value="F:transferase activity"/>
    <property type="evidence" value="ECO:0007669"/>
    <property type="project" value="UniProtKB-KW"/>
</dbReference>
<proteinExistence type="predicted"/>
<organism evidence="1 2">
    <name type="scientific">Sphingopyxis indica</name>
    <dbReference type="NCBI Taxonomy" id="436663"/>
    <lineage>
        <taxon>Bacteria</taxon>
        <taxon>Pseudomonadati</taxon>
        <taxon>Pseudomonadota</taxon>
        <taxon>Alphaproteobacteria</taxon>
        <taxon>Sphingomonadales</taxon>
        <taxon>Sphingomonadaceae</taxon>
        <taxon>Sphingopyxis</taxon>
    </lineage>
</organism>
<dbReference type="InterPro" id="IPR014942">
    <property type="entry name" value="AbiEii"/>
</dbReference>
<dbReference type="Proteomes" id="UP000198339">
    <property type="component" value="Unassembled WGS sequence"/>
</dbReference>
<evidence type="ECO:0000313" key="1">
    <source>
        <dbReference type="EMBL" id="SNS96327.1"/>
    </source>
</evidence>
<dbReference type="AlphaFoldDB" id="A0A239IRY2"/>
<dbReference type="EMBL" id="FZPA01000008">
    <property type="protein sequence ID" value="SNS96327.1"/>
    <property type="molecule type" value="Genomic_DNA"/>
</dbReference>
<gene>
    <name evidence="1" type="ORF">SAMN06295955_108128</name>
</gene>
<keyword evidence="1" id="KW-0808">Transferase</keyword>
<evidence type="ECO:0000313" key="2">
    <source>
        <dbReference type="Proteomes" id="UP000198339"/>
    </source>
</evidence>
<dbReference type="OrthoDB" id="9808443at2"/>
<name>A0A239IRY2_9SPHN</name>
<reference evidence="1 2" key="1">
    <citation type="submission" date="2017-06" db="EMBL/GenBank/DDBJ databases">
        <authorList>
            <person name="Kim H.J."/>
            <person name="Triplett B.A."/>
        </authorList>
    </citation>
    <scope>NUCLEOTIDE SEQUENCE [LARGE SCALE GENOMIC DNA]</scope>
    <source>
        <strain evidence="1 2">DS15</strain>
    </source>
</reference>
<dbReference type="Pfam" id="PF08843">
    <property type="entry name" value="AbiEii"/>
    <property type="match status" value="1"/>
</dbReference>
<protein>
    <submittedName>
        <fullName evidence="1">Predicted nucleotidyltransferase component of viral defense system</fullName>
    </submittedName>
</protein>
<accession>A0A239IRY2</accession>